<comment type="caution">
    <text evidence="2">The sequence shown here is derived from an EMBL/GenBank/DDBJ whole genome shotgun (WGS) entry which is preliminary data.</text>
</comment>
<keyword evidence="1" id="KW-1133">Transmembrane helix</keyword>
<keyword evidence="1" id="KW-0812">Transmembrane</keyword>
<feature type="non-terminal residue" evidence="2">
    <location>
        <position position="708"/>
    </location>
</feature>
<feature type="transmembrane region" description="Helical" evidence="1">
    <location>
        <begin position="386"/>
        <end position="405"/>
    </location>
</feature>
<dbReference type="PANTHER" id="PTHR33406">
    <property type="entry name" value="MEMBRANE PROTEIN MJ1562-RELATED"/>
    <property type="match status" value="1"/>
</dbReference>
<feature type="transmembrane region" description="Helical" evidence="1">
    <location>
        <begin position="280"/>
        <end position="299"/>
    </location>
</feature>
<feature type="transmembrane region" description="Helical" evidence="1">
    <location>
        <begin position="306"/>
        <end position="326"/>
    </location>
</feature>
<name>A0A557ZV33_9PSEU</name>
<dbReference type="InterPro" id="IPR050545">
    <property type="entry name" value="Mycobact_MmpL"/>
</dbReference>
<reference evidence="2 3" key="1">
    <citation type="submission" date="2019-07" db="EMBL/GenBank/DDBJ databases">
        <title>New species of Amycolatopsis and Streptomyces.</title>
        <authorList>
            <person name="Duangmal K."/>
            <person name="Teo W.F.A."/>
            <person name="Lipun K."/>
        </authorList>
    </citation>
    <scope>NUCLEOTIDE SEQUENCE [LARGE SCALE GENOMIC DNA]</scope>
    <source>
        <strain evidence="2 3">JCM 30562</strain>
    </source>
</reference>
<dbReference type="AlphaFoldDB" id="A0A557ZV33"/>
<feature type="transmembrane region" description="Helical" evidence="1">
    <location>
        <begin position="623"/>
        <end position="641"/>
    </location>
</feature>
<feature type="transmembrane region" description="Helical" evidence="1">
    <location>
        <begin position="434"/>
        <end position="455"/>
    </location>
</feature>
<keyword evidence="1" id="KW-0472">Membrane</keyword>
<evidence type="ECO:0000313" key="3">
    <source>
        <dbReference type="Proteomes" id="UP000318578"/>
    </source>
</evidence>
<keyword evidence="3" id="KW-1185">Reference proteome</keyword>
<dbReference type="Proteomes" id="UP000318578">
    <property type="component" value="Unassembled WGS sequence"/>
</dbReference>
<evidence type="ECO:0000256" key="1">
    <source>
        <dbReference type="SAM" id="Phobius"/>
    </source>
</evidence>
<dbReference type="PANTHER" id="PTHR33406:SF13">
    <property type="entry name" value="MEMBRANE PROTEIN YDFJ"/>
    <property type="match status" value="1"/>
</dbReference>
<dbReference type="GO" id="GO:0005886">
    <property type="term" value="C:plasma membrane"/>
    <property type="evidence" value="ECO:0007669"/>
    <property type="project" value="TreeGrafter"/>
</dbReference>
<dbReference type="SUPFAM" id="SSF82866">
    <property type="entry name" value="Multidrug efflux transporter AcrB transmembrane domain"/>
    <property type="match status" value="2"/>
</dbReference>
<sequence>MRARLPELRAPRWIRGLRRMPSGRRLLAGVLIAGAAAGMAQGLLNLHTDTSPESFLPAGDPALGSLQDAARSFGGDPIVVLARTSQPQQMFGAEQLPKLLALEGQLAKLPDTAVVYGPATVLNQIAQASQNLLATLAGRRDAVAAQAEQRAREERKPDKAVTAARDAAVAEFDARYGPLLVRGLPAGLPTLRNPGFVARVIFDQNGLPKPEWHFVVPDPRSVAILIRPREDLDQAGTERLTANVRSTVDGAGLTTERVTVTGIPAVTAALGSEVRWQAPLLGALAIVLIGVCYFAVPWIRPKRYRLLPLATSLAATAAVLALFGWLDHAVSLGVVAFLPVLVGIASDYQAYLAHPTGRRRVVVVGLAAATAFASLALSPLPFVRDLGLALAAGLLFSVGLALLVGRHLSHHARPSPLATVEEARPEGSRRPLSVGGRAGLLVLAAGIAAAGWVALPRLNVEAQPEKLASGLPALADIQIAEDVLGASGEVQVVLRGPDVLTPGALAWMRQVQDQLALRLGDRMRPVVSLPSLLEFLGPSPTQEQVTAGTDLLPDYLTGAVLRADHQRATMSFLLGLQDLRDQARLIGDARAAIPPPPPGYATDLVGLPVVAARGYQLVSADRYLTSAIGIAGAGIVLLIGLRRRSDALRAVLAAGLATGWGLAGIAALGLSLTPLTLALGSLTAATACEFTVMLCVRSARGSGVRTGR</sequence>
<organism evidence="2 3">
    <name type="scientific">Amycolatopsis acidiphila</name>
    <dbReference type="NCBI Taxonomy" id="715473"/>
    <lineage>
        <taxon>Bacteria</taxon>
        <taxon>Bacillati</taxon>
        <taxon>Actinomycetota</taxon>
        <taxon>Actinomycetes</taxon>
        <taxon>Pseudonocardiales</taxon>
        <taxon>Pseudonocardiaceae</taxon>
        <taxon>Amycolatopsis</taxon>
    </lineage>
</organism>
<feature type="transmembrane region" description="Helical" evidence="1">
    <location>
        <begin position="332"/>
        <end position="349"/>
    </location>
</feature>
<dbReference type="EMBL" id="VJZA01000111">
    <property type="protein sequence ID" value="TVT15840.1"/>
    <property type="molecule type" value="Genomic_DNA"/>
</dbReference>
<accession>A0A557ZV33</accession>
<evidence type="ECO:0000313" key="2">
    <source>
        <dbReference type="EMBL" id="TVT15840.1"/>
    </source>
</evidence>
<feature type="transmembrane region" description="Helical" evidence="1">
    <location>
        <begin position="361"/>
        <end position="380"/>
    </location>
</feature>
<gene>
    <name evidence="2" type="ORF">FNH06_35580</name>
</gene>
<protein>
    <submittedName>
        <fullName evidence="2">RND transporter</fullName>
    </submittedName>
</protein>
<feature type="transmembrane region" description="Helical" evidence="1">
    <location>
        <begin position="675"/>
        <end position="696"/>
    </location>
</feature>
<feature type="transmembrane region" description="Helical" evidence="1">
    <location>
        <begin position="648"/>
        <end position="669"/>
    </location>
</feature>
<proteinExistence type="predicted"/>